<gene>
    <name evidence="2" type="ORF">BpHYR1_024573</name>
</gene>
<protein>
    <submittedName>
        <fullName evidence="2">Uncharacterized protein</fullName>
    </submittedName>
</protein>
<evidence type="ECO:0000313" key="2">
    <source>
        <dbReference type="EMBL" id="RNA07580.1"/>
    </source>
</evidence>
<dbReference type="OrthoDB" id="2389127at2759"/>
<comment type="caution">
    <text evidence="2">The sequence shown here is derived from an EMBL/GenBank/DDBJ whole genome shotgun (WGS) entry which is preliminary data.</text>
</comment>
<evidence type="ECO:0000313" key="3">
    <source>
        <dbReference type="Proteomes" id="UP000276133"/>
    </source>
</evidence>
<feature type="region of interest" description="Disordered" evidence="1">
    <location>
        <begin position="221"/>
        <end position="258"/>
    </location>
</feature>
<organism evidence="2 3">
    <name type="scientific">Brachionus plicatilis</name>
    <name type="common">Marine rotifer</name>
    <name type="synonym">Brachionus muelleri</name>
    <dbReference type="NCBI Taxonomy" id="10195"/>
    <lineage>
        <taxon>Eukaryota</taxon>
        <taxon>Metazoa</taxon>
        <taxon>Spiralia</taxon>
        <taxon>Gnathifera</taxon>
        <taxon>Rotifera</taxon>
        <taxon>Eurotatoria</taxon>
        <taxon>Monogononta</taxon>
        <taxon>Pseudotrocha</taxon>
        <taxon>Ploima</taxon>
        <taxon>Brachionidae</taxon>
        <taxon>Brachionus</taxon>
    </lineage>
</organism>
<feature type="non-terminal residue" evidence="2">
    <location>
        <position position="258"/>
    </location>
</feature>
<reference evidence="2 3" key="1">
    <citation type="journal article" date="2018" name="Sci. Rep.">
        <title>Genomic signatures of local adaptation to the degree of environmental predictability in rotifers.</title>
        <authorList>
            <person name="Franch-Gras L."/>
            <person name="Hahn C."/>
            <person name="Garcia-Roger E.M."/>
            <person name="Carmona M.J."/>
            <person name="Serra M."/>
            <person name="Gomez A."/>
        </authorList>
    </citation>
    <scope>NUCLEOTIDE SEQUENCE [LARGE SCALE GENOMIC DNA]</scope>
    <source>
        <strain evidence="2">HYR1</strain>
    </source>
</reference>
<dbReference type="EMBL" id="REGN01006996">
    <property type="protein sequence ID" value="RNA07580.1"/>
    <property type="molecule type" value="Genomic_DNA"/>
</dbReference>
<accession>A0A3M7Q844</accession>
<evidence type="ECO:0000256" key="1">
    <source>
        <dbReference type="SAM" id="MobiDB-lite"/>
    </source>
</evidence>
<feature type="compositionally biased region" description="Acidic residues" evidence="1">
    <location>
        <begin position="233"/>
        <end position="246"/>
    </location>
</feature>
<name>A0A3M7Q844_BRAPC</name>
<dbReference type="AlphaFoldDB" id="A0A3M7Q844"/>
<dbReference type="Proteomes" id="UP000276133">
    <property type="component" value="Unassembled WGS sequence"/>
</dbReference>
<proteinExistence type="predicted"/>
<sequence>MTDKDTNLVKYFLTSNTAIAQLKNPYLRSFLITKLPHPHSFTKSILPCVFKKMKKNIEVKLKEAVFICLIVDLWTNFNMVKYLAICASMVYKNFAKELRVIGMERMQFSMSESIKEAIEKCVNKYEFNKTKIAGVVCDQDSALVRLFSQNENLLFDEFIENADVNANGFEDVDEADDVDLEELSNEQVQEQVQEQEEQAEPEHNADFYRFDAIDEEIDRIAGEIDEYGSINDSGDESNDSDTEDTENSANLHDDDFLN</sequence>
<keyword evidence="3" id="KW-1185">Reference proteome</keyword>